<evidence type="ECO:0000313" key="4">
    <source>
        <dbReference type="RefSeq" id="XP_017299637.1"/>
    </source>
</evidence>
<evidence type="ECO:0000313" key="5">
    <source>
        <dbReference type="RefSeq" id="XP_017299638.1"/>
    </source>
</evidence>
<feature type="chain" id="PRO_5010481037" evidence="1">
    <location>
        <begin position="23"/>
        <end position="135"/>
    </location>
</feature>
<dbReference type="PROSITE" id="PS51020">
    <property type="entry name" value="SPONDIN"/>
    <property type="match status" value="1"/>
</dbReference>
<dbReference type="OMA" id="WGLMREL"/>
<dbReference type="GeneID" id="108252412"/>
<dbReference type="AlphaFoldDB" id="A0A1S4EBW5"/>
<dbReference type="STRING" id="121845.A0A1S4EBW5"/>
<feature type="domain" description="Spondin" evidence="2">
    <location>
        <begin position="22"/>
        <end position="135"/>
    </location>
</feature>
<keyword evidence="3" id="KW-1185">Reference proteome</keyword>
<dbReference type="RefSeq" id="XP_017299638.1">
    <property type="nucleotide sequence ID" value="XM_017444149.2"/>
</dbReference>
<dbReference type="PaxDb" id="121845-A0A1S4EBW5"/>
<feature type="signal peptide" evidence="1">
    <location>
        <begin position="1"/>
        <end position="22"/>
    </location>
</feature>
<evidence type="ECO:0000256" key="1">
    <source>
        <dbReference type="SAM" id="SignalP"/>
    </source>
</evidence>
<reference evidence="4 5" key="1">
    <citation type="submission" date="2025-04" db="UniProtKB">
        <authorList>
            <consortium name="RefSeq"/>
        </authorList>
    </citation>
    <scope>IDENTIFICATION</scope>
</reference>
<keyword evidence="1" id="KW-0732">Signal</keyword>
<gene>
    <name evidence="4 5" type="primary">LOC108252412</name>
</gene>
<dbReference type="Pfam" id="PF06468">
    <property type="entry name" value="Spond_N"/>
    <property type="match status" value="1"/>
</dbReference>
<dbReference type="Proteomes" id="UP000079169">
    <property type="component" value="Unplaced"/>
</dbReference>
<evidence type="ECO:0000313" key="3">
    <source>
        <dbReference type="Proteomes" id="UP000079169"/>
    </source>
</evidence>
<sequence length="135" mass="15137">MKSTLLLLTISFILAAFGPVLSSAQCSPESLVFYRLTVYTFWSQQAFPKHFPDTRPVAQWTKLYGISHTENLTLFQVGRLADKSLQTFAELGKTEDFESTLNHSQVLSTFYAPPIRKGVGLTSSSFFVNAEYSKV</sequence>
<accession>A0A1S4EBW5</accession>
<dbReference type="KEGG" id="dci:108252412"/>
<organism evidence="3 5">
    <name type="scientific">Diaphorina citri</name>
    <name type="common">Asian citrus psyllid</name>
    <dbReference type="NCBI Taxonomy" id="121845"/>
    <lineage>
        <taxon>Eukaryota</taxon>
        <taxon>Metazoa</taxon>
        <taxon>Ecdysozoa</taxon>
        <taxon>Arthropoda</taxon>
        <taxon>Hexapoda</taxon>
        <taxon>Insecta</taxon>
        <taxon>Pterygota</taxon>
        <taxon>Neoptera</taxon>
        <taxon>Paraneoptera</taxon>
        <taxon>Hemiptera</taxon>
        <taxon>Sternorrhyncha</taxon>
        <taxon>Psylloidea</taxon>
        <taxon>Psyllidae</taxon>
        <taxon>Diaphorininae</taxon>
        <taxon>Diaphorina</taxon>
    </lineage>
</organism>
<dbReference type="InterPro" id="IPR038678">
    <property type="entry name" value="Spondin_N_sf"/>
</dbReference>
<name>A0A1S4EBW5_DIACI</name>
<protein>
    <submittedName>
        <fullName evidence="4 5">Spondin-2-like isoform X1</fullName>
    </submittedName>
</protein>
<proteinExistence type="predicted"/>
<evidence type="ECO:0000259" key="2">
    <source>
        <dbReference type="PROSITE" id="PS51020"/>
    </source>
</evidence>
<dbReference type="Gene3D" id="2.60.40.2130">
    <property type="entry name" value="F-spondin domain"/>
    <property type="match status" value="1"/>
</dbReference>
<dbReference type="InterPro" id="IPR009465">
    <property type="entry name" value="Spondin_N"/>
</dbReference>
<dbReference type="RefSeq" id="XP_017299637.1">
    <property type="nucleotide sequence ID" value="XM_017444148.2"/>
</dbReference>